<dbReference type="AlphaFoldDB" id="A0A5N6JZH7"/>
<evidence type="ECO:0000313" key="3">
    <source>
        <dbReference type="Proteomes" id="UP000326757"/>
    </source>
</evidence>
<dbReference type="Proteomes" id="UP000326757">
    <property type="component" value="Unassembled WGS sequence"/>
</dbReference>
<comment type="caution">
    <text evidence="2">The sequence shown here is derived from an EMBL/GenBank/DDBJ whole genome shotgun (WGS) entry which is preliminary data.</text>
</comment>
<keyword evidence="1" id="KW-0812">Transmembrane</keyword>
<evidence type="ECO:0000313" key="2">
    <source>
        <dbReference type="EMBL" id="KAB8294946.1"/>
    </source>
</evidence>
<keyword evidence="3" id="KW-1185">Reference proteome</keyword>
<dbReference type="EMBL" id="VIGI01000010">
    <property type="protein sequence ID" value="KAB8294946.1"/>
    <property type="molecule type" value="Genomic_DNA"/>
</dbReference>
<organism evidence="2 3">
    <name type="scientific">Monilinia laxa</name>
    <name type="common">Brown rot fungus</name>
    <name type="synonym">Sclerotinia laxa</name>
    <dbReference type="NCBI Taxonomy" id="61186"/>
    <lineage>
        <taxon>Eukaryota</taxon>
        <taxon>Fungi</taxon>
        <taxon>Dikarya</taxon>
        <taxon>Ascomycota</taxon>
        <taxon>Pezizomycotina</taxon>
        <taxon>Leotiomycetes</taxon>
        <taxon>Helotiales</taxon>
        <taxon>Sclerotiniaceae</taxon>
        <taxon>Monilinia</taxon>
    </lineage>
</organism>
<reference evidence="2 3" key="1">
    <citation type="submission" date="2019-06" db="EMBL/GenBank/DDBJ databases">
        <title>Genome Sequence of the Brown Rot Fungal Pathogen Monilinia laxa.</title>
        <authorList>
            <person name="De Miccolis Angelini R.M."/>
            <person name="Landi L."/>
            <person name="Abate D."/>
            <person name="Pollastro S."/>
            <person name="Romanazzi G."/>
            <person name="Faretra F."/>
        </authorList>
    </citation>
    <scope>NUCLEOTIDE SEQUENCE [LARGE SCALE GENOMIC DNA]</scope>
    <source>
        <strain evidence="2 3">Mlax316</strain>
    </source>
</reference>
<sequence length="88" mass="10206">MRCLICLPDSSLRRSSPASANHPTPMFNMPPNQPICPMHSSLIFIWPSSIINIFVMIHLKFKSRNTFFIQCRPFPKQNRKAIYALYPV</sequence>
<gene>
    <name evidence="2" type="ORF">EYC80_006899</name>
</gene>
<protein>
    <submittedName>
        <fullName evidence="2">Uncharacterized protein</fullName>
    </submittedName>
</protein>
<proteinExistence type="predicted"/>
<feature type="transmembrane region" description="Helical" evidence="1">
    <location>
        <begin position="44"/>
        <end position="61"/>
    </location>
</feature>
<name>A0A5N6JZH7_MONLA</name>
<accession>A0A5N6JZH7</accession>
<keyword evidence="1" id="KW-0472">Membrane</keyword>
<keyword evidence="1" id="KW-1133">Transmembrane helix</keyword>
<evidence type="ECO:0000256" key="1">
    <source>
        <dbReference type="SAM" id="Phobius"/>
    </source>
</evidence>